<evidence type="ECO:0008006" key="3">
    <source>
        <dbReference type="Google" id="ProtNLM"/>
    </source>
</evidence>
<dbReference type="InterPro" id="IPR014094">
    <property type="entry name" value="LpoB"/>
</dbReference>
<proteinExistence type="predicted"/>
<keyword evidence="1" id="KW-0732">Signal</keyword>
<dbReference type="EMBL" id="CACVAZ010000064">
    <property type="protein sequence ID" value="CAA6810552.1"/>
    <property type="molecule type" value="Genomic_DNA"/>
</dbReference>
<reference evidence="2" key="1">
    <citation type="submission" date="2020-01" db="EMBL/GenBank/DDBJ databases">
        <authorList>
            <person name="Meier V. D."/>
            <person name="Meier V D."/>
        </authorList>
    </citation>
    <scope>NUCLEOTIDE SEQUENCE</scope>
    <source>
        <strain evidence="2">HLG_WM_MAG_02</strain>
    </source>
</reference>
<sequence length="167" mass="19640">MIKYFLFCILLFVNIACTQESKVLSATDNKTINLTSLRWNADDLQELSHKMVQNILAYKKIDTSKDKTYFLSNIRNDTYDQIDTEMFKNKIISALIKSTKLNFMEKHTDTVDYFFEGKISSILKKNNATKDMFFNFNLTLTNSKTSTVVWSEDIKIRKLYKRPLISW</sequence>
<dbReference type="Pfam" id="PF13036">
    <property type="entry name" value="LpoB"/>
    <property type="match status" value="2"/>
</dbReference>
<accession>A0A6S6SWW4</accession>
<evidence type="ECO:0000313" key="2">
    <source>
        <dbReference type="EMBL" id="CAA6810552.1"/>
    </source>
</evidence>
<feature type="signal peptide" evidence="1">
    <location>
        <begin position="1"/>
        <end position="18"/>
    </location>
</feature>
<name>A0A6S6SWW4_9BACT</name>
<protein>
    <recommendedName>
        <fullName evidence="3">Penicillin-binding protein activator LpoB</fullName>
    </recommendedName>
</protein>
<organism evidence="2">
    <name type="scientific">uncultured Sulfurovum sp</name>
    <dbReference type="NCBI Taxonomy" id="269237"/>
    <lineage>
        <taxon>Bacteria</taxon>
        <taxon>Pseudomonadati</taxon>
        <taxon>Campylobacterota</taxon>
        <taxon>Epsilonproteobacteria</taxon>
        <taxon>Campylobacterales</taxon>
        <taxon>Sulfurovaceae</taxon>
        <taxon>Sulfurovum</taxon>
        <taxon>environmental samples</taxon>
    </lineage>
</organism>
<evidence type="ECO:0000256" key="1">
    <source>
        <dbReference type="SAM" id="SignalP"/>
    </source>
</evidence>
<feature type="chain" id="PRO_5028125227" description="Penicillin-binding protein activator LpoB" evidence="1">
    <location>
        <begin position="19"/>
        <end position="167"/>
    </location>
</feature>
<gene>
    <name evidence="2" type="ORF">HELGO_WM14928</name>
</gene>
<dbReference type="AlphaFoldDB" id="A0A6S6SWW4"/>
<dbReference type="Gene3D" id="3.40.50.10610">
    <property type="entry name" value="ABC-type transport auxiliary lipoprotein component"/>
    <property type="match status" value="1"/>
</dbReference>